<evidence type="ECO:0008006" key="4">
    <source>
        <dbReference type="Google" id="ProtNLM"/>
    </source>
</evidence>
<gene>
    <name evidence="2" type="ORF">Vse01_14000</name>
</gene>
<proteinExistence type="predicted"/>
<dbReference type="SUPFAM" id="SSF53335">
    <property type="entry name" value="S-adenosyl-L-methionine-dependent methyltransferases"/>
    <property type="match status" value="1"/>
</dbReference>
<dbReference type="Proteomes" id="UP000607311">
    <property type="component" value="Unassembled WGS sequence"/>
</dbReference>
<dbReference type="InterPro" id="IPR029063">
    <property type="entry name" value="SAM-dependent_MTases_sf"/>
</dbReference>
<evidence type="ECO:0000256" key="1">
    <source>
        <dbReference type="SAM" id="MobiDB-lite"/>
    </source>
</evidence>
<organism evidence="2 3">
    <name type="scientific">Micromonospora sediminimaris</name>
    <dbReference type="NCBI Taxonomy" id="547162"/>
    <lineage>
        <taxon>Bacteria</taxon>
        <taxon>Bacillati</taxon>
        <taxon>Actinomycetota</taxon>
        <taxon>Actinomycetes</taxon>
        <taxon>Micromonosporales</taxon>
        <taxon>Micromonosporaceae</taxon>
        <taxon>Micromonospora</taxon>
    </lineage>
</organism>
<dbReference type="EMBL" id="BOPD01000008">
    <property type="protein sequence ID" value="GIJ32252.1"/>
    <property type="molecule type" value="Genomic_DNA"/>
</dbReference>
<feature type="region of interest" description="Disordered" evidence="1">
    <location>
        <begin position="532"/>
        <end position="560"/>
    </location>
</feature>
<reference evidence="2" key="1">
    <citation type="submission" date="2021-01" db="EMBL/GenBank/DDBJ databases">
        <title>Whole genome shotgun sequence of Verrucosispora sediminis NBRC 107745.</title>
        <authorList>
            <person name="Komaki H."/>
            <person name="Tamura T."/>
        </authorList>
    </citation>
    <scope>NUCLEOTIDE SEQUENCE</scope>
    <source>
        <strain evidence="2">NBRC 107745</strain>
    </source>
</reference>
<accession>A0A9W5XIW9</accession>
<evidence type="ECO:0000313" key="2">
    <source>
        <dbReference type="EMBL" id="GIJ32252.1"/>
    </source>
</evidence>
<protein>
    <recommendedName>
        <fullName evidence="4">Methyltransferase domain-containing protein</fullName>
    </recommendedName>
</protein>
<dbReference type="RefSeq" id="WP_093403313.1">
    <property type="nucleotide sequence ID" value="NZ_BOPD01000008.1"/>
</dbReference>
<sequence length="560" mass="58340">MSEVHLLGGEMLGWSDLDGAHGPGPVRGPGLAALLSVASGRTLVVGPHDPRLLDALPSADLTVLVRGLPDAEALADRYADRSGVRVCCGGPEKLAGTPPYETVVALDGLDRLGSVEGAQLSWGETFDLLVSVLRPGGRLLLGAENPLGLHRLLTSPPSADSDWAALGEYDDTRPAGPARLRARLTASGLRIGDAWAVFPSPVAPAALVNTELLADPDLTGFLQAVLGDRAVFGNQAVSGDRAVLGDGEGGTRGPDTGRDGSVPATPLLADPARLAGSAVRNGIAVELAPAWVLLGERLPDPLILADQPAAGTHPGADRTGAVPAAALLVRDGRLREVGRDPVGGWRFADGEAVPSGRTVEDLVVAATLRRDLPAVRALLTTWQSGAEAGMPADAVVVTPAGTWHGLAEPTEPMLALRRLASRLIDAGLADLWPAGELAAMLTTMSGREPGTSADHVAGAAAGGWRELLSDRDRLARELSEARALQDWYERTLTERDDELKRLRRIVSLLHGTPTARAGRLLLAGARTARRTARSAVRRLRPTTDGPTEGCGGQGEGRRES</sequence>
<keyword evidence="3" id="KW-1185">Reference proteome</keyword>
<dbReference type="OrthoDB" id="3755682at2"/>
<name>A0A9W5XIW9_9ACTN</name>
<feature type="region of interest" description="Disordered" evidence="1">
    <location>
        <begin position="241"/>
        <end position="265"/>
    </location>
</feature>
<evidence type="ECO:0000313" key="3">
    <source>
        <dbReference type="Proteomes" id="UP000607311"/>
    </source>
</evidence>
<comment type="caution">
    <text evidence="2">The sequence shown here is derived from an EMBL/GenBank/DDBJ whole genome shotgun (WGS) entry which is preliminary data.</text>
</comment>
<dbReference type="AlphaFoldDB" id="A0A9W5XIW9"/>